<evidence type="ECO:0000313" key="2">
    <source>
        <dbReference type="Proteomes" id="UP000054324"/>
    </source>
</evidence>
<protein>
    <submittedName>
        <fullName evidence="1">Uncharacterized protein</fullName>
    </submittedName>
</protein>
<evidence type="ECO:0000313" key="1">
    <source>
        <dbReference type="EMBL" id="KER23569.1"/>
    </source>
</evidence>
<dbReference type="KEGG" id="ovi:T265_08560"/>
<organism evidence="1 2">
    <name type="scientific">Opisthorchis viverrini</name>
    <name type="common">Southeast Asian liver fluke</name>
    <dbReference type="NCBI Taxonomy" id="6198"/>
    <lineage>
        <taxon>Eukaryota</taxon>
        <taxon>Metazoa</taxon>
        <taxon>Spiralia</taxon>
        <taxon>Lophotrochozoa</taxon>
        <taxon>Platyhelminthes</taxon>
        <taxon>Trematoda</taxon>
        <taxon>Digenea</taxon>
        <taxon>Opisthorchiida</taxon>
        <taxon>Opisthorchiata</taxon>
        <taxon>Opisthorchiidae</taxon>
        <taxon>Opisthorchis</taxon>
    </lineage>
</organism>
<dbReference type="AlphaFoldDB" id="A0A075A7X4"/>
<name>A0A075A7X4_OPIVI</name>
<dbReference type="GeneID" id="20322739"/>
<proteinExistence type="predicted"/>
<dbReference type="Proteomes" id="UP000054324">
    <property type="component" value="Unassembled WGS sequence"/>
</dbReference>
<dbReference type="CTD" id="20322739"/>
<accession>A0A075A7X4</accession>
<gene>
    <name evidence="1" type="ORF">T265_08560</name>
</gene>
<reference evidence="1 2" key="1">
    <citation type="submission" date="2013-11" db="EMBL/GenBank/DDBJ databases">
        <title>Opisthorchis viverrini - life in the bile duct.</title>
        <authorList>
            <person name="Young N.D."/>
            <person name="Nagarajan N."/>
            <person name="Lin S.J."/>
            <person name="Korhonen P.K."/>
            <person name="Jex A.R."/>
            <person name="Hall R.S."/>
            <person name="Safavi-Hemami H."/>
            <person name="Kaewkong W."/>
            <person name="Bertrand D."/>
            <person name="Gao S."/>
            <person name="Seet Q."/>
            <person name="Wongkham S."/>
            <person name="Teh B.T."/>
            <person name="Wongkham C."/>
            <person name="Intapan P.M."/>
            <person name="Maleewong W."/>
            <person name="Yang X."/>
            <person name="Hu M."/>
            <person name="Wang Z."/>
            <person name="Hofmann A."/>
            <person name="Sternberg P.W."/>
            <person name="Tan P."/>
            <person name="Wang J."/>
            <person name="Gasser R.B."/>
        </authorList>
    </citation>
    <scope>NUCLEOTIDE SEQUENCE [LARGE SCALE GENOMIC DNA]</scope>
</reference>
<dbReference type="RefSeq" id="XP_009172669.1">
    <property type="nucleotide sequence ID" value="XM_009174405.1"/>
</dbReference>
<sequence>MVETLILLGSPPLNCALATSLRLGTKRLQAKCQFDQPPVHKHTMFDGRIVTAVLLNVTRLKDFVRWKQTNEDEISLLTKLVELLTTSVSDLHYYCLKSAAALCLDWNVENLDALSFDWWSDQLQNANFSSCNVYFFGQFLLLKLIYTCLNA</sequence>
<keyword evidence="2" id="KW-1185">Reference proteome</keyword>
<dbReference type="EMBL" id="KL596844">
    <property type="protein sequence ID" value="KER23569.1"/>
    <property type="molecule type" value="Genomic_DNA"/>
</dbReference>